<evidence type="ECO:0000313" key="1">
    <source>
        <dbReference type="EMBL" id="GBM26756.1"/>
    </source>
</evidence>
<dbReference type="AlphaFoldDB" id="A0A4Y2EEN6"/>
<reference evidence="1 2" key="1">
    <citation type="journal article" date="2019" name="Sci. Rep.">
        <title>Orb-weaving spider Araneus ventricosus genome elucidates the spidroin gene catalogue.</title>
        <authorList>
            <person name="Kono N."/>
            <person name="Nakamura H."/>
            <person name="Ohtoshi R."/>
            <person name="Moran D.A.P."/>
            <person name="Shinohara A."/>
            <person name="Yoshida Y."/>
            <person name="Fujiwara M."/>
            <person name="Mori M."/>
            <person name="Tomita M."/>
            <person name="Arakawa K."/>
        </authorList>
    </citation>
    <scope>NUCLEOTIDE SEQUENCE [LARGE SCALE GENOMIC DNA]</scope>
</reference>
<dbReference type="Proteomes" id="UP000499080">
    <property type="component" value="Unassembled WGS sequence"/>
</dbReference>
<comment type="caution">
    <text evidence="1">The sequence shown here is derived from an EMBL/GenBank/DDBJ whole genome shotgun (WGS) entry which is preliminary data.</text>
</comment>
<keyword evidence="2" id="KW-1185">Reference proteome</keyword>
<dbReference type="EMBL" id="BGPR01000568">
    <property type="protein sequence ID" value="GBM26756.1"/>
    <property type="molecule type" value="Genomic_DNA"/>
</dbReference>
<name>A0A4Y2EEN6_ARAVE</name>
<proteinExistence type="predicted"/>
<accession>A0A4Y2EEN6</accession>
<organism evidence="1 2">
    <name type="scientific">Araneus ventricosus</name>
    <name type="common">Orbweaver spider</name>
    <name type="synonym">Epeira ventricosa</name>
    <dbReference type="NCBI Taxonomy" id="182803"/>
    <lineage>
        <taxon>Eukaryota</taxon>
        <taxon>Metazoa</taxon>
        <taxon>Ecdysozoa</taxon>
        <taxon>Arthropoda</taxon>
        <taxon>Chelicerata</taxon>
        <taxon>Arachnida</taxon>
        <taxon>Araneae</taxon>
        <taxon>Araneomorphae</taxon>
        <taxon>Entelegynae</taxon>
        <taxon>Araneoidea</taxon>
        <taxon>Araneidae</taxon>
        <taxon>Araneus</taxon>
    </lineage>
</organism>
<protein>
    <submittedName>
        <fullName evidence="1">Uncharacterized protein</fullName>
    </submittedName>
</protein>
<sequence>MIGEDIQKFSGSRVMRTIAIGRLPIRNLPKMQFSTISEKLDIHGQITPRKWRDNTPHHSNFQPIHLDGSFTEAPCKPLYWSHLSPYEYCAYSSSVSKQDFPPFFPKRASLPLPYGFMFCGFRLYERASLPLPHGRSSGSMAHDSKWITNEAENPNFRPHSNPIFALSTGFMTESAWSDECPAL</sequence>
<gene>
    <name evidence="1" type="ORF">AVEN_175907_1</name>
</gene>
<evidence type="ECO:0000313" key="2">
    <source>
        <dbReference type="Proteomes" id="UP000499080"/>
    </source>
</evidence>